<dbReference type="AlphaFoldDB" id="X8E7U1"/>
<sequence length="55" mass="6211">MMAGVAVNVGFYGMWRTLNALGPPPVWLACVVLVVGERRPSWALPTPRSMRTWRR</sequence>
<gene>
    <name evidence="1" type="ORF">I553_7360</name>
</gene>
<accession>X8E7U1</accession>
<comment type="caution">
    <text evidence="1">The sequence shown here is derived from an EMBL/GenBank/DDBJ whole genome shotgun (WGS) entry which is preliminary data.</text>
</comment>
<evidence type="ECO:0000313" key="1">
    <source>
        <dbReference type="EMBL" id="EUA76251.1"/>
    </source>
</evidence>
<dbReference type="EMBL" id="JAOB01000006">
    <property type="protein sequence ID" value="EUA76251.1"/>
    <property type="molecule type" value="Genomic_DNA"/>
</dbReference>
<organism evidence="1">
    <name type="scientific">Mycobacterium xenopi 4042</name>
    <dbReference type="NCBI Taxonomy" id="1299334"/>
    <lineage>
        <taxon>Bacteria</taxon>
        <taxon>Bacillati</taxon>
        <taxon>Actinomycetota</taxon>
        <taxon>Actinomycetes</taxon>
        <taxon>Mycobacteriales</taxon>
        <taxon>Mycobacteriaceae</taxon>
        <taxon>Mycobacterium</taxon>
    </lineage>
</organism>
<protein>
    <submittedName>
        <fullName evidence="1">Uncharacterized protein</fullName>
    </submittedName>
</protein>
<name>X8E7U1_MYCXE</name>
<reference evidence="1" key="1">
    <citation type="submission" date="2014-01" db="EMBL/GenBank/DDBJ databases">
        <authorList>
            <person name="Brown-Elliot B."/>
            <person name="Wallace R."/>
            <person name="Lenaerts A."/>
            <person name="Ordway D."/>
            <person name="DeGroote M.A."/>
            <person name="Parker T."/>
            <person name="Sizemore C."/>
            <person name="Tallon L.J."/>
            <person name="Sadzewicz L.K."/>
            <person name="Sengamalay N."/>
            <person name="Fraser C.M."/>
            <person name="Hine E."/>
            <person name="Shefchek K.A."/>
            <person name="Das S.P."/>
            <person name="Tettelin H."/>
        </authorList>
    </citation>
    <scope>NUCLEOTIDE SEQUENCE [LARGE SCALE GENOMIC DNA]</scope>
    <source>
        <strain evidence="1">4042</strain>
    </source>
</reference>
<proteinExistence type="predicted"/>